<evidence type="ECO:0000256" key="1">
    <source>
        <dbReference type="ARBA" id="ARBA00022676"/>
    </source>
</evidence>
<keyword evidence="2 5" id="KW-0808">Transferase</keyword>
<dbReference type="GO" id="GO:0016757">
    <property type="term" value="F:glycosyltransferase activity"/>
    <property type="evidence" value="ECO:0007669"/>
    <property type="project" value="UniProtKB-KW"/>
</dbReference>
<dbReference type="SUPFAM" id="SSF53756">
    <property type="entry name" value="UDP-Glycosyltransferase/glycogen phosphorylase"/>
    <property type="match status" value="1"/>
</dbReference>
<dbReference type="AlphaFoldDB" id="A0A132MP13"/>
<organism evidence="5 6">
    <name type="scientific">Carbonactinospora thermoautotrophica</name>
    <dbReference type="NCBI Taxonomy" id="1469144"/>
    <lineage>
        <taxon>Bacteria</taxon>
        <taxon>Bacillati</taxon>
        <taxon>Actinomycetota</taxon>
        <taxon>Actinomycetes</taxon>
        <taxon>Kitasatosporales</taxon>
        <taxon>Carbonactinosporaceae</taxon>
        <taxon>Carbonactinospora</taxon>
    </lineage>
</organism>
<name>A0A132MP13_9ACTN</name>
<protein>
    <submittedName>
        <fullName evidence="5">Putative glycosyltransferase</fullName>
    </submittedName>
</protein>
<gene>
    <name evidence="5" type="ORF">LI90_1218</name>
</gene>
<dbReference type="RefSeq" id="WP_079045949.1">
    <property type="nucleotide sequence ID" value="NZ_JYIJ01000016.1"/>
</dbReference>
<dbReference type="PANTHER" id="PTHR45947:SF13">
    <property type="entry name" value="TRANSFERASE"/>
    <property type="match status" value="1"/>
</dbReference>
<dbReference type="GO" id="GO:1901137">
    <property type="term" value="P:carbohydrate derivative biosynthetic process"/>
    <property type="evidence" value="ECO:0007669"/>
    <property type="project" value="UniProtKB-ARBA"/>
</dbReference>
<comment type="caution">
    <text evidence="5">The sequence shown here is derived from an EMBL/GenBank/DDBJ whole genome shotgun (WGS) entry which is preliminary data.</text>
</comment>
<dbReference type="EMBL" id="LAXD01000001">
    <property type="protein sequence ID" value="KWW99582.1"/>
    <property type="molecule type" value="Genomic_DNA"/>
</dbReference>
<evidence type="ECO:0000259" key="3">
    <source>
        <dbReference type="Pfam" id="PF00534"/>
    </source>
</evidence>
<dbReference type="Pfam" id="PF13439">
    <property type="entry name" value="Glyco_transf_4"/>
    <property type="match status" value="1"/>
</dbReference>
<dbReference type="STRING" id="1469144.LI90_1218"/>
<proteinExistence type="predicted"/>
<dbReference type="InterPro" id="IPR028098">
    <property type="entry name" value="Glyco_trans_4-like_N"/>
</dbReference>
<keyword evidence="1" id="KW-0328">Glycosyltransferase</keyword>
<evidence type="ECO:0000259" key="4">
    <source>
        <dbReference type="Pfam" id="PF13439"/>
    </source>
</evidence>
<reference evidence="6" key="1">
    <citation type="submission" date="2015-04" db="EMBL/GenBank/DDBJ databases">
        <title>Physiological reanalysis, assessment of diazotrophy, and genome sequences of multiple isolates of Streptomyces thermoautotrophicus.</title>
        <authorList>
            <person name="MacKellar D.C."/>
            <person name="Lieber L."/>
            <person name="Norman J."/>
            <person name="Bolger A."/>
            <person name="Tobin C."/>
            <person name="Murray J.W."/>
            <person name="Chang R."/>
            <person name="Ford T."/>
            <person name="Nguyen P.Q."/>
            <person name="Woodward J."/>
            <person name="Permingeat H."/>
            <person name="Joshi N.S."/>
            <person name="Silver P.A."/>
            <person name="Usadel B."/>
            <person name="Rutherford A.W."/>
            <person name="Friesen M."/>
            <person name="Prell J."/>
        </authorList>
    </citation>
    <scope>NUCLEOTIDE SEQUENCE [LARGE SCALE GENOMIC DNA]</scope>
    <source>
        <strain evidence="6">H1</strain>
    </source>
</reference>
<evidence type="ECO:0000313" key="6">
    <source>
        <dbReference type="Proteomes" id="UP000070188"/>
    </source>
</evidence>
<dbReference type="PATRIC" id="fig|1469144.10.peg.1350"/>
<dbReference type="Proteomes" id="UP000070188">
    <property type="component" value="Unassembled WGS sequence"/>
</dbReference>
<dbReference type="InterPro" id="IPR001296">
    <property type="entry name" value="Glyco_trans_1"/>
</dbReference>
<evidence type="ECO:0000313" key="5">
    <source>
        <dbReference type="EMBL" id="KWW99582.1"/>
    </source>
</evidence>
<feature type="domain" description="Glycosyl transferase family 1" evidence="3">
    <location>
        <begin position="191"/>
        <end position="336"/>
    </location>
</feature>
<accession>A0A132MP13</accession>
<dbReference type="Gene3D" id="3.40.50.2000">
    <property type="entry name" value="Glycogen Phosphorylase B"/>
    <property type="match status" value="2"/>
</dbReference>
<dbReference type="Pfam" id="PF00534">
    <property type="entry name" value="Glycos_transf_1"/>
    <property type="match status" value="1"/>
</dbReference>
<dbReference type="PANTHER" id="PTHR45947">
    <property type="entry name" value="SULFOQUINOVOSYL TRANSFERASE SQD2"/>
    <property type="match status" value="1"/>
</dbReference>
<feature type="domain" description="Glycosyltransferase subfamily 4-like N-terminal" evidence="4">
    <location>
        <begin position="20"/>
        <end position="175"/>
    </location>
</feature>
<evidence type="ECO:0000256" key="2">
    <source>
        <dbReference type="ARBA" id="ARBA00022679"/>
    </source>
</evidence>
<sequence>MRLTVLVNAGPWLPVPPRDYGGIENVLGTLIARLRRRGVRVVLCGVGSSTIEVDRLVASFPDGQFRWLAAPYNQVMGIAYAHMQTVVAELCRAADIDVVHDHLEVVGPGTLSLLGARFPPVLQTLHWDVRKHPDFYGRFNGAGRTFFACVSERQRELAPENLRRQVLGVVPLGVEPAGFPFRRCKPGPYLMLARVCPLKGQHVAARVCRGLRLPLLLAGPVAGFADAASLAAADDGTGEGAGGNADVRYFRTRVAPLLGGDVRWVGSVGGRRRLELLSRARAALFPAQWEEPGGTAVLEALACGTPVVGFRRGCLPELVQHGVTGFLADSEEEFAGYLPRADEIDPAACRRVVEERFSAELMAGTCGCTRRCSAAPSGGRRASRRLPG</sequence>
<dbReference type="InterPro" id="IPR050194">
    <property type="entry name" value="Glycosyltransferase_grp1"/>
</dbReference>
<keyword evidence="6" id="KW-1185">Reference proteome</keyword>